<name>A0A0H4PEZ2_9BACT</name>
<dbReference type="SUPFAM" id="SSF54909">
    <property type="entry name" value="Dimeric alpha+beta barrel"/>
    <property type="match status" value="1"/>
</dbReference>
<evidence type="ECO:0000313" key="6">
    <source>
        <dbReference type="EMBL" id="AKP51665.1"/>
    </source>
</evidence>
<dbReference type="Proteomes" id="UP000036520">
    <property type="component" value="Chromosome"/>
</dbReference>
<dbReference type="NCBIfam" id="TIGR02625">
    <property type="entry name" value="YiiL_rotase"/>
    <property type="match status" value="1"/>
</dbReference>
<gene>
    <name evidence="6" type="ORF">CA2015_2245</name>
</gene>
<dbReference type="RefSeq" id="WP_048641978.1">
    <property type="nucleotide sequence ID" value="NZ_CAXBGM010000021.1"/>
</dbReference>
<reference evidence="6 7" key="1">
    <citation type="submission" date="2015-07" db="EMBL/GenBank/DDBJ databases">
        <authorList>
            <person name="Kim K.M."/>
        </authorList>
    </citation>
    <scope>NUCLEOTIDE SEQUENCE [LARGE SCALE GENOMIC DNA]</scope>
    <source>
        <strain evidence="6 7">KCTC 12363</strain>
    </source>
</reference>
<protein>
    <recommendedName>
        <fullName evidence="5">L-rhamnose mutarotase</fullName>
        <ecNumber evidence="5">5.1.3.32</ecNumber>
    </recommendedName>
</protein>
<dbReference type="GO" id="GO:0019301">
    <property type="term" value="P:rhamnose catabolic process"/>
    <property type="evidence" value="ECO:0007669"/>
    <property type="project" value="UniProtKB-UniRule"/>
</dbReference>
<keyword evidence="7" id="KW-1185">Reference proteome</keyword>
<dbReference type="Pfam" id="PF05336">
    <property type="entry name" value="rhaM"/>
    <property type="match status" value="1"/>
</dbReference>
<evidence type="ECO:0000256" key="1">
    <source>
        <dbReference type="ARBA" id="ARBA00022490"/>
    </source>
</evidence>
<dbReference type="STRING" id="320787.CA2015_2245"/>
<evidence type="ECO:0000256" key="2">
    <source>
        <dbReference type="ARBA" id="ARBA00023235"/>
    </source>
</evidence>
<dbReference type="PANTHER" id="PTHR34389:SF2">
    <property type="entry name" value="L-RHAMNOSE MUTAROTASE"/>
    <property type="match status" value="1"/>
</dbReference>
<keyword evidence="1" id="KW-0963">Cytoplasm</keyword>
<dbReference type="Gene3D" id="3.30.70.100">
    <property type="match status" value="1"/>
</dbReference>
<keyword evidence="4" id="KW-0684">Rhamnose metabolism</keyword>
<dbReference type="InterPro" id="IPR008000">
    <property type="entry name" value="Rham/fucose_mutarotase"/>
</dbReference>
<evidence type="ECO:0000256" key="5">
    <source>
        <dbReference type="NCBIfam" id="TIGR02625"/>
    </source>
</evidence>
<accession>A0A0H4PEZ2</accession>
<dbReference type="OrthoDB" id="9799608at2"/>
<dbReference type="KEGG" id="camu:CA2015_2245"/>
<evidence type="ECO:0000256" key="4">
    <source>
        <dbReference type="ARBA" id="ARBA00023308"/>
    </source>
</evidence>
<dbReference type="PATRIC" id="fig|320787.5.peg.2464"/>
<evidence type="ECO:0000313" key="7">
    <source>
        <dbReference type="Proteomes" id="UP000036520"/>
    </source>
</evidence>
<dbReference type="GO" id="GO:0062192">
    <property type="term" value="F:L-rhamnose mutarotase activity"/>
    <property type="evidence" value="ECO:0007669"/>
    <property type="project" value="UniProtKB-UniRule"/>
</dbReference>
<dbReference type="GO" id="GO:0005737">
    <property type="term" value="C:cytoplasm"/>
    <property type="evidence" value="ECO:0007669"/>
    <property type="project" value="InterPro"/>
</dbReference>
<keyword evidence="3" id="KW-0119">Carbohydrate metabolism</keyword>
<dbReference type="EMBL" id="CP012040">
    <property type="protein sequence ID" value="AKP51665.1"/>
    <property type="molecule type" value="Genomic_DNA"/>
</dbReference>
<dbReference type="InterPro" id="IPR013448">
    <property type="entry name" value="L-rhamnose_mutarotase"/>
</dbReference>
<sequence>MIAVAFTMKLLPGNEEVYEKRHNEIWPELADLLKKAGIAEYHIFLDRPSGVLFAFQNLEEQNQTNRLAEEAIMKKWWAFMGDIMETNPDQSPKVTRLEKVFSL</sequence>
<dbReference type="PANTHER" id="PTHR34389">
    <property type="entry name" value="L-RHAMNOSE MUTAROTASE"/>
    <property type="match status" value="1"/>
</dbReference>
<dbReference type="EC" id="5.1.3.32" evidence="5"/>
<organism evidence="6 7">
    <name type="scientific">Cyclobacterium amurskyense</name>
    <dbReference type="NCBI Taxonomy" id="320787"/>
    <lineage>
        <taxon>Bacteria</taxon>
        <taxon>Pseudomonadati</taxon>
        <taxon>Bacteroidota</taxon>
        <taxon>Cytophagia</taxon>
        <taxon>Cytophagales</taxon>
        <taxon>Cyclobacteriaceae</taxon>
        <taxon>Cyclobacterium</taxon>
    </lineage>
</organism>
<evidence type="ECO:0000256" key="3">
    <source>
        <dbReference type="ARBA" id="ARBA00023277"/>
    </source>
</evidence>
<keyword evidence="2" id="KW-0413">Isomerase</keyword>
<dbReference type="AlphaFoldDB" id="A0A0H4PEZ2"/>
<proteinExistence type="predicted"/>
<dbReference type="InterPro" id="IPR011008">
    <property type="entry name" value="Dimeric_a/b-barrel"/>
</dbReference>